<keyword evidence="2" id="KW-1185">Reference proteome</keyword>
<dbReference type="InterPro" id="IPR009776">
    <property type="entry name" value="Spore_0_M"/>
</dbReference>
<dbReference type="Proteomes" id="UP001499843">
    <property type="component" value="Unassembled WGS sequence"/>
</dbReference>
<dbReference type="PANTHER" id="PTHR40053:SF1">
    <property type="entry name" value="SPORULATION-CONTROL PROTEIN SPO0M"/>
    <property type="match status" value="1"/>
</dbReference>
<evidence type="ECO:0000313" key="2">
    <source>
        <dbReference type="Proteomes" id="UP001499843"/>
    </source>
</evidence>
<dbReference type="PANTHER" id="PTHR40053">
    <property type="entry name" value="SPORULATION-CONTROL PROTEIN SPO0M"/>
    <property type="match status" value="1"/>
</dbReference>
<gene>
    <name evidence="1" type="ORF">GCM10009850_080540</name>
</gene>
<proteinExistence type="predicted"/>
<comment type="caution">
    <text evidence="1">The sequence shown here is derived from an EMBL/GenBank/DDBJ whole genome shotgun (WGS) entry which is preliminary data.</text>
</comment>
<dbReference type="RefSeq" id="WP_344487245.1">
    <property type="nucleotide sequence ID" value="NZ_BAAAQX010000027.1"/>
</dbReference>
<accession>A0ABP5PNZ1</accession>
<evidence type="ECO:0000313" key="1">
    <source>
        <dbReference type="EMBL" id="GAA2212592.1"/>
    </source>
</evidence>
<sequence length="250" mass="26629">MPSTFGRENDVVVFKRMLGGFGAGGPAADTVLTTPRIQPGGTLSGEVRLAGGDFDAEIQHIALELVAQVEIERGAGAGEFSRTQVAGPFVLRRGENRSVLFSIPVPWETPISEIFGRHLPGMALGVRTEVAAADAVHRGEPDLVAVVPLPSQLRVLQAFPQLGFHFTTADLQAGHLDGVRQDLPFHQAIELARGHGAVWLSFVAGPYGIEVVVEAGKRAGRFSAGHDEALRTDWPGEIDRWLAGLTCGDS</sequence>
<protein>
    <recommendedName>
        <fullName evidence="3">Sporulation protein</fullName>
    </recommendedName>
</protein>
<name>A0ABP5PNZ1_9ACTN</name>
<evidence type="ECO:0008006" key="3">
    <source>
        <dbReference type="Google" id="ProtNLM"/>
    </source>
</evidence>
<organism evidence="1 2">
    <name type="scientific">Nonomuraea monospora</name>
    <dbReference type="NCBI Taxonomy" id="568818"/>
    <lineage>
        <taxon>Bacteria</taxon>
        <taxon>Bacillati</taxon>
        <taxon>Actinomycetota</taxon>
        <taxon>Actinomycetes</taxon>
        <taxon>Streptosporangiales</taxon>
        <taxon>Streptosporangiaceae</taxon>
        <taxon>Nonomuraea</taxon>
    </lineage>
</organism>
<dbReference type="EMBL" id="BAAAQX010000027">
    <property type="protein sequence ID" value="GAA2212592.1"/>
    <property type="molecule type" value="Genomic_DNA"/>
</dbReference>
<reference evidence="2" key="1">
    <citation type="journal article" date="2019" name="Int. J. Syst. Evol. Microbiol.">
        <title>The Global Catalogue of Microorganisms (GCM) 10K type strain sequencing project: providing services to taxonomists for standard genome sequencing and annotation.</title>
        <authorList>
            <consortium name="The Broad Institute Genomics Platform"/>
            <consortium name="The Broad Institute Genome Sequencing Center for Infectious Disease"/>
            <person name="Wu L."/>
            <person name="Ma J."/>
        </authorList>
    </citation>
    <scope>NUCLEOTIDE SEQUENCE [LARGE SCALE GENOMIC DNA]</scope>
    <source>
        <strain evidence="2">JCM 16114</strain>
    </source>
</reference>
<dbReference type="Pfam" id="PF07070">
    <property type="entry name" value="Spo0M"/>
    <property type="match status" value="1"/>
</dbReference>